<dbReference type="AlphaFoldDB" id="A0A1S3J061"/>
<feature type="region of interest" description="Disordered" evidence="1">
    <location>
        <begin position="186"/>
        <end position="210"/>
    </location>
</feature>
<dbReference type="GeneID" id="106169074"/>
<organism evidence="2 3">
    <name type="scientific">Lingula anatina</name>
    <name type="common">Brachiopod</name>
    <name type="synonym">Lingula unguis</name>
    <dbReference type="NCBI Taxonomy" id="7574"/>
    <lineage>
        <taxon>Eukaryota</taxon>
        <taxon>Metazoa</taxon>
        <taxon>Spiralia</taxon>
        <taxon>Lophotrochozoa</taxon>
        <taxon>Brachiopoda</taxon>
        <taxon>Linguliformea</taxon>
        <taxon>Lingulata</taxon>
        <taxon>Lingulida</taxon>
        <taxon>Linguloidea</taxon>
        <taxon>Lingulidae</taxon>
        <taxon>Lingula</taxon>
    </lineage>
</organism>
<feature type="region of interest" description="Disordered" evidence="1">
    <location>
        <begin position="75"/>
        <end position="110"/>
    </location>
</feature>
<proteinExistence type="predicted"/>
<dbReference type="InParanoid" id="A0A1S3J061"/>
<evidence type="ECO:0000313" key="2">
    <source>
        <dbReference type="Proteomes" id="UP000085678"/>
    </source>
</evidence>
<dbReference type="Proteomes" id="UP000085678">
    <property type="component" value="Unplaced"/>
</dbReference>
<name>A0A1S3J061_LINAN</name>
<protein>
    <submittedName>
        <fullName evidence="3">Uncharacterized protein LOC106169074</fullName>
    </submittedName>
</protein>
<sequence length="210" mass="23356">MDDIVDLIPFIKAYVLPATSSSLSTSSTDSEAATASPGTRRSPRNSAIGDKQDAVSDDLSESQALCNHLKIGQMLRGNGGHGNKKSSTFGGVILKRPRGRPRRAQSQNRKFGVKEMKRWLQKHYQRHPDSYQSVAKIMLEANREVKVKVTSKKVIQGVKAVFPELKTKECDGNVYGFNGIISKKLLPRPRKNENLNPPPLLKRQPPKKQL</sequence>
<feature type="compositionally biased region" description="Low complexity" evidence="1">
    <location>
        <begin position="21"/>
        <end position="36"/>
    </location>
</feature>
<dbReference type="RefSeq" id="XP_013403835.1">
    <property type="nucleotide sequence ID" value="XM_013548381.1"/>
</dbReference>
<evidence type="ECO:0000256" key="1">
    <source>
        <dbReference type="SAM" id="MobiDB-lite"/>
    </source>
</evidence>
<evidence type="ECO:0000313" key="3">
    <source>
        <dbReference type="RefSeq" id="XP_013403835.1"/>
    </source>
</evidence>
<reference evidence="3" key="1">
    <citation type="submission" date="2025-08" db="UniProtKB">
        <authorList>
            <consortium name="RefSeq"/>
        </authorList>
    </citation>
    <scope>IDENTIFICATION</scope>
    <source>
        <tissue evidence="3">Gonads</tissue>
    </source>
</reference>
<keyword evidence="2" id="KW-1185">Reference proteome</keyword>
<feature type="region of interest" description="Disordered" evidence="1">
    <location>
        <begin position="21"/>
        <end position="54"/>
    </location>
</feature>
<accession>A0A1S3J061</accession>
<dbReference type="KEGG" id="lak:106169074"/>
<gene>
    <name evidence="3" type="primary">LOC106169074</name>
</gene>